<dbReference type="EMBL" id="JBBMEO010000005">
    <property type="protein sequence ID" value="MEQ2361664.1"/>
    <property type="molecule type" value="Genomic_DNA"/>
</dbReference>
<dbReference type="Proteomes" id="UP001457197">
    <property type="component" value="Unassembled WGS sequence"/>
</dbReference>
<evidence type="ECO:0000313" key="1">
    <source>
        <dbReference type="EMBL" id="MEQ2361664.1"/>
    </source>
</evidence>
<gene>
    <name evidence="1" type="ORF">WMO44_05800</name>
</gene>
<accession>A0ABV1AXQ1</accession>
<evidence type="ECO:0000313" key="2">
    <source>
        <dbReference type="Proteomes" id="UP001457197"/>
    </source>
</evidence>
<organism evidence="1 2">
    <name type="scientific">Faecalibacterium tardum</name>
    <dbReference type="NCBI Taxonomy" id="3133156"/>
    <lineage>
        <taxon>Bacteria</taxon>
        <taxon>Bacillati</taxon>
        <taxon>Bacillota</taxon>
        <taxon>Clostridia</taxon>
        <taxon>Eubacteriales</taxon>
        <taxon>Oscillospiraceae</taxon>
        <taxon>Faecalibacterium</taxon>
    </lineage>
</organism>
<keyword evidence="2" id="KW-1185">Reference proteome</keyword>
<dbReference type="RefSeq" id="WP_349152031.1">
    <property type="nucleotide sequence ID" value="NZ_JBBMEO010000005.1"/>
</dbReference>
<sequence length="49" mass="5724">MIENKPHLIEKEVFVLRKYTVSAWLSVGCRSKIKVIYYRLSEPLKGDKG</sequence>
<reference evidence="1 2" key="1">
    <citation type="submission" date="2024-03" db="EMBL/GenBank/DDBJ databases">
        <title>Human intestinal bacterial collection.</title>
        <authorList>
            <person name="Pauvert C."/>
            <person name="Hitch T.C.A."/>
            <person name="Clavel T."/>
        </authorList>
    </citation>
    <scope>NUCLEOTIDE SEQUENCE [LARGE SCALE GENOMIC DNA]</scope>
    <source>
        <strain evidence="1 2">CLA-AA-H175</strain>
    </source>
</reference>
<proteinExistence type="predicted"/>
<comment type="caution">
    <text evidence="1">The sequence shown here is derived from an EMBL/GenBank/DDBJ whole genome shotgun (WGS) entry which is preliminary data.</text>
</comment>
<dbReference type="PROSITE" id="PS51257">
    <property type="entry name" value="PROKAR_LIPOPROTEIN"/>
    <property type="match status" value="1"/>
</dbReference>
<protein>
    <submittedName>
        <fullName evidence="1">Uncharacterized protein</fullName>
    </submittedName>
</protein>
<name>A0ABV1AXQ1_9FIRM</name>